<gene>
    <name evidence="8" type="ORF">IEN85_08840</name>
</gene>
<dbReference type="RefSeq" id="WP_191616737.1">
    <property type="nucleotide sequence ID" value="NZ_JACYFG010000009.1"/>
</dbReference>
<dbReference type="InterPro" id="IPR002323">
    <property type="entry name" value="Cyt_CIE"/>
</dbReference>
<keyword evidence="1" id="KW-0813">Transport</keyword>
<evidence type="ECO:0000256" key="2">
    <source>
        <dbReference type="ARBA" id="ARBA00022617"/>
    </source>
</evidence>
<dbReference type="PROSITE" id="PS51257">
    <property type="entry name" value="PROKAR_LIPOPROTEIN"/>
    <property type="match status" value="1"/>
</dbReference>
<reference evidence="8" key="1">
    <citation type="submission" date="2020-09" db="EMBL/GenBank/DDBJ databases">
        <title>Pelagicoccus enzymogenes sp. nov. with an EPS production, isolated from marine sediment.</title>
        <authorList>
            <person name="Feng X."/>
        </authorList>
    </citation>
    <scope>NUCLEOTIDE SEQUENCE</scope>
    <source>
        <strain evidence="8">NFK12</strain>
    </source>
</reference>
<proteinExistence type="predicted"/>
<keyword evidence="5 6" id="KW-0408">Iron</keyword>
<feature type="domain" description="Cytochrome c" evidence="7">
    <location>
        <begin position="41"/>
        <end position="126"/>
    </location>
</feature>
<sequence>MNVRWKCSSAVLAILFCSCGEKPAVSNSGGFDPSSVPLTDPDLIAGQKTWSETCTTCHLTGLTGAPIIGNKAAWEHRIAKGLETLYDHALNGFIGPEYTEMPPKGGFAELSDDQVRQAVRFMTHLSQ</sequence>
<protein>
    <submittedName>
        <fullName evidence="8">Cytochrome c5 family protein</fullName>
    </submittedName>
</protein>
<keyword evidence="2 6" id="KW-0349">Heme</keyword>
<dbReference type="GO" id="GO:0009055">
    <property type="term" value="F:electron transfer activity"/>
    <property type="evidence" value="ECO:0007669"/>
    <property type="project" value="InterPro"/>
</dbReference>
<organism evidence="8 9">
    <name type="scientific">Pelagicoccus enzymogenes</name>
    <dbReference type="NCBI Taxonomy" id="2773457"/>
    <lineage>
        <taxon>Bacteria</taxon>
        <taxon>Pseudomonadati</taxon>
        <taxon>Verrucomicrobiota</taxon>
        <taxon>Opitutia</taxon>
        <taxon>Puniceicoccales</taxon>
        <taxon>Pelagicoccaceae</taxon>
        <taxon>Pelagicoccus</taxon>
    </lineage>
</organism>
<evidence type="ECO:0000313" key="9">
    <source>
        <dbReference type="Proteomes" id="UP000622317"/>
    </source>
</evidence>
<name>A0A927F9E7_9BACT</name>
<dbReference type="AlphaFoldDB" id="A0A927F9E7"/>
<evidence type="ECO:0000256" key="4">
    <source>
        <dbReference type="ARBA" id="ARBA00022982"/>
    </source>
</evidence>
<evidence type="ECO:0000313" key="8">
    <source>
        <dbReference type="EMBL" id="MBD5779600.1"/>
    </source>
</evidence>
<comment type="caution">
    <text evidence="8">The sequence shown here is derived from an EMBL/GenBank/DDBJ whole genome shotgun (WGS) entry which is preliminary data.</text>
</comment>
<keyword evidence="3 6" id="KW-0479">Metal-binding</keyword>
<dbReference type="InterPro" id="IPR009056">
    <property type="entry name" value="Cyt_c-like_dom"/>
</dbReference>
<dbReference type="InterPro" id="IPR036909">
    <property type="entry name" value="Cyt_c-like_dom_sf"/>
</dbReference>
<dbReference type="EMBL" id="JACYFG010000009">
    <property type="protein sequence ID" value="MBD5779600.1"/>
    <property type="molecule type" value="Genomic_DNA"/>
</dbReference>
<dbReference type="PANTHER" id="PTHR40942">
    <property type="match status" value="1"/>
</dbReference>
<dbReference type="GO" id="GO:0020037">
    <property type="term" value="F:heme binding"/>
    <property type="evidence" value="ECO:0007669"/>
    <property type="project" value="InterPro"/>
</dbReference>
<dbReference type="Proteomes" id="UP000622317">
    <property type="component" value="Unassembled WGS sequence"/>
</dbReference>
<dbReference type="Gene3D" id="1.10.760.10">
    <property type="entry name" value="Cytochrome c-like domain"/>
    <property type="match status" value="1"/>
</dbReference>
<keyword evidence="4" id="KW-0249">Electron transport</keyword>
<dbReference type="GO" id="GO:0005506">
    <property type="term" value="F:iron ion binding"/>
    <property type="evidence" value="ECO:0007669"/>
    <property type="project" value="InterPro"/>
</dbReference>
<keyword evidence="9" id="KW-1185">Reference proteome</keyword>
<dbReference type="PROSITE" id="PS51007">
    <property type="entry name" value="CYTC"/>
    <property type="match status" value="1"/>
</dbReference>
<dbReference type="Pfam" id="PF13442">
    <property type="entry name" value="Cytochrome_CBB3"/>
    <property type="match status" value="1"/>
</dbReference>
<accession>A0A927F9E7</accession>
<evidence type="ECO:0000259" key="7">
    <source>
        <dbReference type="PROSITE" id="PS51007"/>
    </source>
</evidence>
<dbReference type="SUPFAM" id="SSF46626">
    <property type="entry name" value="Cytochrome c"/>
    <property type="match status" value="1"/>
</dbReference>
<evidence type="ECO:0000256" key="5">
    <source>
        <dbReference type="ARBA" id="ARBA00023004"/>
    </source>
</evidence>
<evidence type="ECO:0000256" key="3">
    <source>
        <dbReference type="ARBA" id="ARBA00022723"/>
    </source>
</evidence>
<dbReference type="PRINTS" id="PR00607">
    <property type="entry name" value="CYTCHROMECIE"/>
</dbReference>
<evidence type="ECO:0000256" key="6">
    <source>
        <dbReference type="PROSITE-ProRule" id="PRU00433"/>
    </source>
</evidence>
<evidence type="ECO:0000256" key="1">
    <source>
        <dbReference type="ARBA" id="ARBA00022448"/>
    </source>
</evidence>
<dbReference type="PANTHER" id="PTHR40942:SF4">
    <property type="entry name" value="CYTOCHROME C5"/>
    <property type="match status" value="1"/>
</dbReference>